<dbReference type="EMBL" id="PIUM01000002">
    <property type="protein sequence ID" value="PKU25996.1"/>
    <property type="molecule type" value="Genomic_DNA"/>
</dbReference>
<keyword evidence="7" id="KW-1185">Reference proteome</keyword>
<evidence type="ECO:0000313" key="6">
    <source>
        <dbReference type="EMBL" id="PKU25996.1"/>
    </source>
</evidence>
<reference evidence="7" key="1">
    <citation type="submission" date="2017-12" db="EMBL/GenBank/DDBJ databases">
        <title>Draft genome sequence of Telmatospirillum siberiense 26-4b1T, an acidotolerant peatland alphaproteobacterium potentially involved in sulfur cycling.</title>
        <authorList>
            <person name="Hausmann B."/>
            <person name="Pjevac P."/>
            <person name="Schreck K."/>
            <person name="Herbold C.W."/>
            <person name="Daims H."/>
            <person name="Wagner M."/>
            <person name="Pester M."/>
            <person name="Loy A."/>
        </authorList>
    </citation>
    <scope>NUCLEOTIDE SEQUENCE [LARGE SCALE GENOMIC DNA]</scope>
    <source>
        <strain evidence="7">26-4b1</strain>
    </source>
</reference>
<dbReference type="InterPro" id="IPR036584">
    <property type="entry name" value="FliS_sf"/>
</dbReference>
<keyword evidence="4" id="KW-1005">Bacterial flagellum biogenesis</keyword>
<dbReference type="PANTHER" id="PTHR34773">
    <property type="entry name" value="FLAGELLAR SECRETION CHAPERONE FLIS"/>
    <property type="match status" value="1"/>
</dbReference>
<comment type="similarity">
    <text evidence="2">Belongs to the FliS family.</text>
</comment>
<dbReference type="Gene3D" id="1.20.120.340">
    <property type="entry name" value="Flagellar protein FliS"/>
    <property type="match status" value="1"/>
</dbReference>
<sequence length="144" mass="15843">MSQTRYAISAYETAQRTTPPLKIVVMLYDGILARIARAADAARQGDSQRQFEAVMSAARIIDGLNRHLDMEKGGDVAIRLRETYEAVARTLFRSVGKETGAEACDRLLVAVRELRDAWAEIAEADPASRGTIDKPQNFSTSEAV</sequence>
<keyword evidence="6" id="KW-0969">Cilium</keyword>
<keyword evidence="5" id="KW-0143">Chaperone</keyword>
<dbReference type="InterPro" id="IPR003713">
    <property type="entry name" value="FliS"/>
</dbReference>
<dbReference type="RefSeq" id="WP_101248958.1">
    <property type="nucleotide sequence ID" value="NZ_PIUM01000002.1"/>
</dbReference>
<gene>
    <name evidence="6" type="primary">fliS</name>
    <name evidence="6" type="ORF">CWS72_02305</name>
</gene>
<protein>
    <submittedName>
        <fullName evidence="6">Flagellar export chaperone FliS</fullName>
    </submittedName>
</protein>
<keyword evidence="3" id="KW-0963">Cytoplasm</keyword>
<dbReference type="Pfam" id="PF02561">
    <property type="entry name" value="FliS"/>
    <property type="match status" value="1"/>
</dbReference>
<dbReference type="GO" id="GO:0071973">
    <property type="term" value="P:bacterial-type flagellum-dependent cell motility"/>
    <property type="evidence" value="ECO:0007669"/>
    <property type="project" value="TreeGrafter"/>
</dbReference>
<dbReference type="SUPFAM" id="SSF101116">
    <property type="entry name" value="Flagellar export chaperone FliS"/>
    <property type="match status" value="1"/>
</dbReference>
<name>A0A2N3Q026_9PROT</name>
<dbReference type="GO" id="GO:0044780">
    <property type="term" value="P:bacterial-type flagellum assembly"/>
    <property type="evidence" value="ECO:0007669"/>
    <property type="project" value="InterPro"/>
</dbReference>
<proteinExistence type="inferred from homology"/>
<accession>A0A2N3Q026</accession>
<dbReference type="OrthoDB" id="7365405at2"/>
<dbReference type="Proteomes" id="UP000233293">
    <property type="component" value="Unassembled WGS sequence"/>
</dbReference>
<evidence type="ECO:0000256" key="1">
    <source>
        <dbReference type="ARBA" id="ARBA00004514"/>
    </source>
</evidence>
<dbReference type="GO" id="GO:0005829">
    <property type="term" value="C:cytosol"/>
    <property type="evidence" value="ECO:0007669"/>
    <property type="project" value="UniProtKB-SubCell"/>
</dbReference>
<keyword evidence="6" id="KW-0966">Cell projection</keyword>
<evidence type="ECO:0000313" key="7">
    <source>
        <dbReference type="Proteomes" id="UP000233293"/>
    </source>
</evidence>
<dbReference type="NCBIfam" id="TIGR00208">
    <property type="entry name" value="fliS"/>
    <property type="match status" value="1"/>
</dbReference>
<organism evidence="6 7">
    <name type="scientific">Telmatospirillum siberiense</name>
    <dbReference type="NCBI Taxonomy" id="382514"/>
    <lineage>
        <taxon>Bacteria</taxon>
        <taxon>Pseudomonadati</taxon>
        <taxon>Pseudomonadota</taxon>
        <taxon>Alphaproteobacteria</taxon>
        <taxon>Rhodospirillales</taxon>
        <taxon>Rhodospirillaceae</taxon>
        <taxon>Telmatospirillum</taxon>
    </lineage>
</organism>
<dbReference type="CDD" id="cd16098">
    <property type="entry name" value="FliS"/>
    <property type="match status" value="1"/>
</dbReference>
<dbReference type="PANTHER" id="PTHR34773:SF1">
    <property type="entry name" value="FLAGELLAR SECRETION CHAPERONE FLIS"/>
    <property type="match status" value="1"/>
</dbReference>
<evidence type="ECO:0000256" key="2">
    <source>
        <dbReference type="ARBA" id="ARBA00008787"/>
    </source>
</evidence>
<comment type="caution">
    <text evidence="6">The sequence shown here is derived from an EMBL/GenBank/DDBJ whole genome shotgun (WGS) entry which is preliminary data.</text>
</comment>
<evidence type="ECO:0000256" key="5">
    <source>
        <dbReference type="ARBA" id="ARBA00023186"/>
    </source>
</evidence>
<keyword evidence="6" id="KW-0282">Flagellum</keyword>
<comment type="subcellular location">
    <subcellularLocation>
        <location evidence="1">Cytoplasm</location>
        <location evidence="1">Cytosol</location>
    </subcellularLocation>
</comment>
<evidence type="ECO:0000256" key="4">
    <source>
        <dbReference type="ARBA" id="ARBA00022795"/>
    </source>
</evidence>
<dbReference type="AlphaFoldDB" id="A0A2N3Q026"/>
<evidence type="ECO:0000256" key="3">
    <source>
        <dbReference type="ARBA" id="ARBA00022490"/>
    </source>
</evidence>